<proteinExistence type="predicted"/>
<accession>A0A2J8SJW2</accession>
<organism evidence="2">
    <name type="scientific">Pongo abelii</name>
    <name type="common">Sumatran orangutan</name>
    <name type="synonym">Pongo pygmaeus abelii</name>
    <dbReference type="NCBI Taxonomy" id="9601"/>
    <lineage>
        <taxon>Eukaryota</taxon>
        <taxon>Metazoa</taxon>
        <taxon>Chordata</taxon>
        <taxon>Craniata</taxon>
        <taxon>Vertebrata</taxon>
        <taxon>Euteleostomi</taxon>
        <taxon>Mammalia</taxon>
        <taxon>Eutheria</taxon>
        <taxon>Euarchontoglires</taxon>
        <taxon>Primates</taxon>
        <taxon>Haplorrhini</taxon>
        <taxon>Catarrhini</taxon>
        <taxon>Hominidae</taxon>
        <taxon>Pongo</taxon>
    </lineage>
</organism>
<dbReference type="AlphaFoldDB" id="A0A2J8SJW2"/>
<evidence type="ECO:0000256" key="1">
    <source>
        <dbReference type="SAM" id="MobiDB-lite"/>
    </source>
</evidence>
<gene>
    <name evidence="2" type="ORF">CR201_G0042496</name>
</gene>
<name>A0A2J8SJW2_PONAB</name>
<sequence length="69" mass="7651">MQEVVLLDESSGPPSQLLWTPQDTQLPQERALLPAPYPAFTKDGSQGDLPQADITLMSQAQDFHFLNLL</sequence>
<feature type="region of interest" description="Disordered" evidence="1">
    <location>
        <begin position="1"/>
        <end position="20"/>
    </location>
</feature>
<dbReference type="EMBL" id="NDHI03003564">
    <property type="protein sequence ID" value="PNJ21069.1"/>
    <property type="molecule type" value="Genomic_DNA"/>
</dbReference>
<comment type="caution">
    <text evidence="2">The sequence shown here is derived from an EMBL/GenBank/DDBJ whole genome shotgun (WGS) entry which is preliminary data.</text>
</comment>
<protein>
    <submittedName>
        <fullName evidence="2">ZNF311 isoform 3</fullName>
    </submittedName>
</protein>
<reference evidence="2" key="1">
    <citation type="submission" date="2017-12" db="EMBL/GenBank/DDBJ databases">
        <title>High-resolution comparative analysis of great ape genomes.</title>
        <authorList>
            <person name="Pollen A."/>
            <person name="Hastie A."/>
            <person name="Hormozdiari F."/>
            <person name="Dougherty M."/>
            <person name="Liu R."/>
            <person name="Chaisson M."/>
            <person name="Hoppe E."/>
            <person name="Hill C."/>
            <person name="Pang A."/>
            <person name="Hillier L."/>
            <person name="Baker C."/>
            <person name="Armstrong J."/>
            <person name="Shendure J."/>
            <person name="Paten B."/>
            <person name="Wilson R."/>
            <person name="Chao H."/>
            <person name="Schneider V."/>
            <person name="Ventura M."/>
            <person name="Kronenberg Z."/>
            <person name="Murali S."/>
            <person name="Gordon D."/>
            <person name="Cantsilieris S."/>
            <person name="Munson K."/>
            <person name="Nelson B."/>
            <person name="Raja A."/>
            <person name="Underwood J."/>
            <person name="Diekhans M."/>
            <person name="Fiddes I."/>
            <person name="Haussler D."/>
            <person name="Eichler E."/>
        </authorList>
    </citation>
    <scope>NUCLEOTIDE SEQUENCE [LARGE SCALE GENOMIC DNA]</scope>
    <source>
        <strain evidence="2">Susie</strain>
    </source>
</reference>
<evidence type="ECO:0000313" key="2">
    <source>
        <dbReference type="EMBL" id="PNJ21069.1"/>
    </source>
</evidence>